<evidence type="ECO:0000313" key="1">
    <source>
        <dbReference type="EMBL" id="TBU52628.1"/>
    </source>
</evidence>
<dbReference type="SUPFAM" id="SSF82708">
    <property type="entry name" value="R3H domain"/>
    <property type="match status" value="1"/>
</dbReference>
<proteinExistence type="predicted"/>
<dbReference type="EMBL" id="ML145243">
    <property type="protein sequence ID" value="TBU52628.1"/>
    <property type="molecule type" value="Genomic_DNA"/>
</dbReference>
<dbReference type="InterPro" id="IPR036867">
    <property type="entry name" value="R3H_dom_sf"/>
</dbReference>
<protein>
    <submittedName>
        <fullName evidence="1">Uncharacterized protein</fullName>
    </submittedName>
</protein>
<gene>
    <name evidence="1" type="ORF">BD310DRAFT_909990</name>
</gene>
<evidence type="ECO:0000313" key="2">
    <source>
        <dbReference type="Proteomes" id="UP000292082"/>
    </source>
</evidence>
<name>A0A4Q9NEJ3_9APHY</name>
<keyword evidence="2" id="KW-1185">Reference proteome</keyword>
<dbReference type="AlphaFoldDB" id="A0A4Q9NEJ3"/>
<organism evidence="1 2">
    <name type="scientific">Dichomitus squalens</name>
    <dbReference type="NCBI Taxonomy" id="114155"/>
    <lineage>
        <taxon>Eukaryota</taxon>
        <taxon>Fungi</taxon>
        <taxon>Dikarya</taxon>
        <taxon>Basidiomycota</taxon>
        <taxon>Agaricomycotina</taxon>
        <taxon>Agaricomycetes</taxon>
        <taxon>Polyporales</taxon>
        <taxon>Polyporaceae</taxon>
        <taxon>Dichomitus</taxon>
    </lineage>
</organism>
<accession>A0A4Q9NEJ3</accession>
<dbReference type="GO" id="GO:0003676">
    <property type="term" value="F:nucleic acid binding"/>
    <property type="evidence" value="ECO:0007669"/>
    <property type="project" value="InterPro"/>
</dbReference>
<dbReference type="STRING" id="114155.A0A4Q9NEJ3"/>
<reference evidence="1 2" key="1">
    <citation type="submission" date="2019-01" db="EMBL/GenBank/DDBJ databases">
        <title>Draft genome sequences of three monokaryotic isolates of the white-rot basidiomycete fungus Dichomitus squalens.</title>
        <authorList>
            <consortium name="DOE Joint Genome Institute"/>
            <person name="Lopez S.C."/>
            <person name="Andreopoulos B."/>
            <person name="Pangilinan J."/>
            <person name="Lipzen A."/>
            <person name="Riley R."/>
            <person name="Ahrendt S."/>
            <person name="Ng V."/>
            <person name="Barry K."/>
            <person name="Daum C."/>
            <person name="Grigoriev I.V."/>
            <person name="Hilden K.S."/>
            <person name="Makela M.R."/>
            <person name="de Vries R.P."/>
        </authorList>
    </citation>
    <scope>NUCLEOTIDE SEQUENCE [LARGE SCALE GENOMIC DNA]</scope>
    <source>
        <strain evidence="1 2">CBS 464.89</strain>
    </source>
</reference>
<sequence length="123" mass="13780">MLRSNPGGRESSQQLKCSNECAIAKCNVLLAEALGINPDRDANQVTYSDELTSLARANTMFCTLVEKSFTDFLAMNKKSQQKRNFVHDLTAVHRMDTQMVDQEPHRSVQLIRCVDAHVPASLQ</sequence>
<dbReference type="Proteomes" id="UP000292082">
    <property type="component" value="Unassembled WGS sequence"/>
</dbReference>